<evidence type="ECO:0000256" key="1">
    <source>
        <dbReference type="ARBA" id="ARBA00007409"/>
    </source>
</evidence>
<feature type="domain" description="GST C-terminal" evidence="3">
    <location>
        <begin position="136"/>
        <end position="266"/>
    </location>
</feature>
<feature type="domain" description="GST N-terminal" evidence="2">
    <location>
        <begin position="13"/>
        <end position="100"/>
    </location>
</feature>
<accession>G0SFV6</accession>
<dbReference type="STRING" id="759272.G0SFV6"/>
<dbReference type="SFLD" id="SFLDS00019">
    <property type="entry name" value="Glutathione_Transferase_(cytos"/>
    <property type="match status" value="1"/>
</dbReference>
<dbReference type="GeneID" id="18261266"/>
<dbReference type="EMBL" id="GL988047">
    <property type="protein sequence ID" value="EGS17871.1"/>
    <property type="molecule type" value="Genomic_DNA"/>
</dbReference>
<dbReference type="GO" id="GO:0016740">
    <property type="term" value="F:transferase activity"/>
    <property type="evidence" value="ECO:0007669"/>
    <property type="project" value="UniProtKB-KW"/>
</dbReference>
<dbReference type="PROSITE" id="PS50405">
    <property type="entry name" value="GST_CTER"/>
    <property type="match status" value="1"/>
</dbReference>
<dbReference type="InterPro" id="IPR036249">
    <property type="entry name" value="Thioredoxin-like_sf"/>
</dbReference>
<dbReference type="SUPFAM" id="SSF47616">
    <property type="entry name" value="GST C-terminal domain-like"/>
    <property type="match status" value="1"/>
</dbReference>
<dbReference type="PANTHER" id="PTHR44051">
    <property type="entry name" value="GLUTATHIONE S-TRANSFERASE-RELATED"/>
    <property type="match status" value="1"/>
</dbReference>
<organism evidence="5">
    <name type="scientific">Chaetomium thermophilum (strain DSM 1495 / CBS 144.50 / IMI 039719)</name>
    <name type="common">Thermochaetoides thermophila</name>
    <dbReference type="NCBI Taxonomy" id="759272"/>
    <lineage>
        <taxon>Eukaryota</taxon>
        <taxon>Fungi</taxon>
        <taxon>Dikarya</taxon>
        <taxon>Ascomycota</taxon>
        <taxon>Pezizomycotina</taxon>
        <taxon>Sordariomycetes</taxon>
        <taxon>Sordariomycetidae</taxon>
        <taxon>Sordariales</taxon>
        <taxon>Chaetomiaceae</taxon>
        <taxon>Thermochaetoides</taxon>
    </lineage>
</organism>
<dbReference type="InterPro" id="IPR036282">
    <property type="entry name" value="Glutathione-S-Trfase_C_sf"/>
</dbReference>
<keyword evidence="4" id="KW-0808">Transferase</keyword>
<sequence>MAPGEHVKGQPGQPKIKLYWLNASRSQRIAWLLEELGLDYDVELFQRTPDMRAPPDLRDVHPLGKAPVVSISIPSAEKPLILAESGFIVQYLCDHFAQNSDLVPKRYRDSSHEGIVGGETDEWMRYQYFLHYAEGSLMPQLLVGLILSILKSPKIPIFIRPITSAVVDKLQAAYLAPEISRHLDFLESQLATSPRAGSYLCGPHLTAADILLSFPLQLTKQRAGGLKVSKGEGKIVDKYPRAWEYLQRLEQEPGYKRAEARIKKLLESKEQTS</sequence>
<gene>
    <name evidence="4" type="ORF">CTHT_0072280</name>
</gene>
<dbReference type="InterPro" id="IPR010987">
    <property type="entry name" value="Glutathione-S-Trfase_C-like"/>
</dbReference>
<dbReference type="CDD" id="cd03189">
    <property type="entry name" value="GST_C_GTT1_like"/>
    <property type="match status" value="1"/>
</dbReference>
<protein>
    <submittedName>
        <fullName evidence="4">Glutathione S-transferase-like protein</fullName>
    </submittedName>
</protein>
<dbReference type="Proteomes" id="UP000008066">
    <property type="component" value="Unassembled WGS sequence"/>
</dbReference>
<dbReference type="SFLD" id="SFLDG00358">
    <property type="entry name" value="Main_(cytGST)"/>
    <property type="match status" value="1"/>
</dbReference>
<dbReference type="PANTHER" id="PTHR44051:SF9">
    <property type="entry name" value="GLUTATHIONE S-TRANSFERASE 1"/>
    <property type="match status" value="1"/>
</dbReference>
<dbReference type="OrthoDB" id="2309723at2759"/>
<dbReference type="OMA" id="YQNHAIL"/>
<evidence type="ECO:0000259" key="3">
    <source>
        <dbReference type="PROSITE" id="PS50405"/>
    </source>
</evidence>
<dbReference type="CDD" id="cd03046">
    <property type="entry name" value="GST_N_GTT1_like"/>
    <property type="match status" value="1"/>
</dbReference>
<dbReference type="Gene3D" id="3.40.30.10">
    <property type="entry name" value="Glutaredoxin"/>
    <property type="match status" value="1"/>
</dbReference>
<evidence type="ECO:0000313" key="4">
    <source>
        <dbReference type="EMBL" id="EGS17871.1"/>
    </source>
</evidence>
<comment type="similarity">
    <text evidence="1">Belongs to the GST superfamily.</text>
</comment>
<dbReference type="KEGG" id="cthr:CTHT_0072280"/>
<evidence type="ECO:0000259" key="2">
    <source>
        <dbReference type="PROSITE" id="PS50404"/>
    </source>
</evidence>
<dbReference type="RefSeq" id="XP_006697489.1">
    <property type="nucleotide sequence ID" value="XM_006697426.1"/>
</dbReference>
<reference evidence="4 5" key="1">
    <citation type="journal article" date="2011" name="Cell">
        <title>Insight into structure and assembly of the nuclear pore complex by utilizing the genome of a eukaryotic thermophile.</title>
        <authorList>
            <person name="Amlacher S."/>
            <person name="Sarges P."/>
            <person name="Flemming D."/>
            <person name="van Noort V."/>
            <person name="Kunze R."/>
            <person name="Devos D.P."/>
            <person name="Arumugam M."/>
            <person name="Bork P."/>
            <person name="Hurt E."/>
        </authorList>
    </citation>
    <scope>NUCLEOTIDE SEQUENCE [LARGE SCALE GENOMIC DNA]</scope>
    <source>
        <strain evidence="5">DSM 1495 / CBS 144.50 / IMI 039719</strain>
    </source>
</reference>
<keyword evidence="5" id="KW-1185">Reference proteome</keyword>
<dbReference type="InterPro" id="IPR040079">
    <property type="entry name" value="Glutathione_S-Trfase"/>
</dbReference>
<dbReference type="InterPro" id="IPR004045">
    <property type="entry name" value="Glutathione_S-Trfase_N"/>
</dbReference>
<dbReference type="Gene3D" id="1.20.1050.10">
    <property type="match status" value="1"/>
</dbReference>
<dbReference type="SUPFAM" id="SSF52833">
    <property type="entry name" value="Thioredoxin-like"/>
    <property type="match status" value="1"/>
</dbReference>
<dbReference type="Pfam" id="PF13409">
    <property type="entry name" value="GST_N_2"/>
    <property type="match status" value="1"/>
</dbReference>
<dbReference type="PROSITE" id="PS50404">
    <property type="entry name" value="GST_NTER"/>
    <property type="match status" value="1"/>
</dbReference>
<dbReference type="HOGENOM" id="CLU_011226_15_0_1"/>
<dbReference type="Pfam" id="PF13410">
    <property type="entry name" value="GST_C_2"/>
    <property type="match status" value="1"/>
</dbReference>
<evidence type="ECO:0000313" key="5">
    <source>
        <dbReference type="Proteomes" id="UP000008066"/>
    </source>
</evidence>
<proteinExistence type="inferred from homology"/>
<dbReference type="AlphaFoldDB" id="G0SFV6"/>
<name>G0SFV6_CHATD</name>
<dbReference type="eggNOG" id="KOG0867">
    <property type="taxonomic scope" value="Eukaryota"/>
</dbReference>